<reference evidence="2" key="2">
    <citation type="submission" date="2021-05" db="UniProtKB">
        <authorList>
            <consortium name="EnsemblPlants"/>
        </authorList>
    </citation>
    <scope>IDENTIFICATION</scope>
    <source>
        <strain evidence="2">subsp. malaccensis</strain>
    </source>
</reference>
<dbReference type="InParanoid" id="A0A804ICK6"/>
<reference evidence="1" key="1">
    <citation type="submission" date="2021-03" db="EMBL/GenBank/DDBJ databases">
        <authorList>
            <consortium name="Genoscope - CEA"/>
            <person name="William W."/>
        </authorList>
    </citation>
    <scope>NUCLEOTIDE SEQUENCE</scope>
    <source>
        <strain evidence="1">Doubled-haploid Pahang</strain>
    </source>
</reference>
<accession>A0A804ICK6</accession>
<evidence type="ECO:0000313" key="3">
    <source>
        <dbReference type="Proteomes" id="UP000012960"/>
    </source>
</evidence>
<dbReference type="EMBL" id="HG996468">
    <property type="protein sequence ID" value="CAG1850350.1"/>
    <property type="molecule type" value="Genomic_DNA"/>
</dbReference>
<dbReference type="Gramene" id="Ma03_t15940.1">
    <property type="protein sequence ID" value="Ma03_p15940.1"/>
    <property type="gene ID" value="Ma03_g15940"/>
</dbReference>
<dbReference type="AlphaFoldDB" id="A0A804ICK6"/>
<evidence type="ECO:0000313" key="1">
    <source>
        <dbReference type="EMBL" id="CAG1850350.1"/>
    </source>
</evidence>
<sequence>MIATSLWSQTLQSDTTSHGLKRIRVNDTRSLLISISFLLRFLDLGAFSFSC</sequence>
<keyword evidence="3" id="KW-1185">Reference proteome</keyword>
<evidence type="ECO:0000313" key="2">
    <source>
        <dbReference type="EnsemblPlants" id="Ma03_p15940.1"/>
    </source>
</evidence>
<organism evidence="2 3">
    <name type="scientific">Musa acuminata subsp. malaccensis</name>
    <name type="common">Wild banana</name>
    <name type="synonym">Musa malaccensis</name>
    <dbReference type="NCBI Taxonomy" id="214687"/>
    <lineage>
        <taxon>Eukaryota</taxon>
        <taxon>Viridiplantae</taxon>
        <taxon>Streptophyta</taxon>
        <taxon>Embryophyta</taxon>
        <taxon>Tracheophyta</taxon>
        <taxon>Spermatophyta</taxon>
        <taxon>Magnoliopsida</taxon>
        <taxon>Liliopsida</taxon>
        <taxon>Zingiberales</taxon>
        <taxon>Musaceae</taxon>
        <taxon>Musa</taxon>
    </lineage>
</organism>
<protein>
    <submittedName>
        <fullName evidence="1">(wild Malaysian banana) hypothetical protein</fullName>
    </submittedName>
</protein>
<dbReference type="EnsemblPlants" id="Ma03_t15940.1">
    <property type="protein sequence ID" value="Ma03_p15940.1"/>
    <property type="gene ID" value="Ma03_g15940"/>
</dbReference>
<proteinExistence type="predicted"/>
<gene>
    <name evidence="1" type="ORF">GSMUA_202160.1</name>
</gene>
<name>A0A804ICK6_MUSAM</name>
<dbReference type="Proteomes" id="UP000012960">
    <property type="component" value="Unplaced"/>
</dbReference>